<comment type="caution">
    <text evidence="3">The sequence shown here is derived from an EMBL/GenBank/DDBJ whole genome shotgun (WGS) entry which is preliminary data.</text>
</comment>
<dbReference type="Gene3D" id="1.10.10.60">
    <property type="entry name" value="Homeodomain-like"/>
    <property type="match status" value="2"/>
</dbReference>
<feature type="compositionally biased region" description="Basic and acidic residues" evidence="1">
    <location>
        <begin position="204"/>
        <end position="231"/>
    </location>
</feature>
<reference evidence="3 4" key="1">
    <citation type="submission" date="2024-06" db="EMBL/GenBank/DDBJ databases">
        <title>A chromosome level genome sequence of Diviner's sage (Salvia divinorum).</title>
        <authorList>
            <person name="Ford S.A."/>
            <person name="Ro D.-K."/>
            <person name="Ness R.W."/>
            <person name="Phillips M.A."/>
        </authorList>
    </citation>
    <scope>NUCLEOTIDE SEQUENCE [LARGE SCALE GENOMIC DNA]</scope>
    <source>
        <strain evidence="3">SAF-2024a</strain>
        <tissue evidence="3">Leaf</tissue>
    </source>
</reference>
<feature type="domain" description="Myb-like" evidence="2">
    <location>
        <begin position="470"/>
        <end position="512"/>
    </location>
</feature>
<dbReference type="PANTHER" id="PTHR47430">
    <property type="entry name" value="GB|AAC33480.1"/>
    <property type="match status" value="1"/>
</dbReference>
<feature type="region of interest" description="Disordered" evidence="1">
    <location>
        <begin position="1"/>
        <end position="30"/>
    </location>
</feature>
<feature type="compositionally biased region" description="Polar residues" evidence="1">
    <location>
        <begin position="290"/>
        <end position="310"/>
    </location>
</feature>
<keyword evidence="4" id="KW-1185">Reference proteome</keyword>
<dbReference type="AlphaFoldDB" id="A0ABD1I5K8"/>
<dbReference type="Pfam" id="PF13921">
    <property type="entry name" value="Myb_DNA-bind_6"/>
    <property type="match status" value="1"/>
</dbReference>
<feature type="compositionally biased region" description="Basic and acidic residues" evidence="1">
    <location>
        <begin position="176"/>
        <end position="194"/>
    </location>
</feature>
<dbReference type="InterPro" id="IPR009057">
    <property type="entry name" value="Homeodomain-like_sf"/>
</dbReference>
<evidence type="ECO:0000313" key="4">
    <source>
        <dbReference type="Proteomes" id="UP001567538"/>
    </source>
</evidence>
<dbReference type="EMBL" id="JBEAFC010000003">
    <property type="protein sequence ID" value="KAL1564019.1"/>
    <property type="molecule type" value="Genomic_DNA"/>
</dbReference>
<evidence type="ECO:0000259" key="2">
    <source>
        <dbReference type="PROSITE" id="PS50090"/>
    </source>
</evidence>
<proteinExistence type="predicted"/>
<dbReference type="Proteomes" id="UP001567538">
    <property type="component" value="Unassembled WGS sequence"/>
</dbReference>
<protein>
    <submittedName>
        <fullName evidence="3">RNA polymerase I termination factor-like</fullName>
    </submittedName>
</protein>
<dbReference type="SUPFAM" id="SSF46689">
    <property type="entry name" value="Homeodomain-like"/>
    <property type="match status" value="1"/>
</dbReference>
<dbReference type="InterPro" id="IPR001005">
    <property type="entry name" value="SANT/Myb"/>
</dbReference>
<dbReference type="PANTHER" id="PTHR47430:SF4">
    <property type="entry name" value="GB|AAC33480.1"/>
    <property type="match status" value="1"/>
</dbReference>
<gene>
    <name evidence="3" type="ORF">AAHA92_06427</name>
</gene>
<feature type="compositionally biased region" description="Basic and acidic residues" evidence="1">
    <location>
        <begin position="329"/>
        <end position="339"/>
    </location>
</feature>
<dbReference type="SMART" id="SM00717">
    <property type="entry name" value="SANT"/>
    <property type="match status" value="3"/>
</dbReference>
<feature type="compositionally biased region" description="Basic and acidic residues" evidence="1">
    <location>
        <begin position="129"/>
        <end position="147"/>
    </location>
</feature>
<evidence type="ECO:0000313" key="3">
    <source>
        <dbReference type="EMBL" id="KAL1564019.1"/>
    </source>
</evidence>
<organism evidence="3 4">
    <name type="scientific">Salvia divinorum</name>
    <name type="common">Maria pastora</name>
    <name type="synonym">Diviner's sage</name>
    <dbReference type="NCBI Taxonomy" id="28513"/>
    <lineage>
        <taxon>Eukaryota</taxon>
        <taxon>Viridiplantae</taxon>
        <taxon>Streptophyta</taxon>
        <taxon>Embryophyta</taxon>
        <taxon>Tracheophyta</taxon>
        <taxon>Spermatophyta</taxon>
        <taxon>Magnoliopsida</taxon>
        <taxon>eudicotyledons</taxon>
        <taxon>Gunneridae</taxon>
        <taxon>Pentapetalae</taxon>
        <taxon>asterids</taxon>
        <taxon>lamiids</taxon>
        <taxon>Lamiales</taxon>
        <taxon>Lamiaceae</taxon>
        <taxon>Nepetoideae</taxon>
        <taxon>Mentheae</taxon>
        <taxon>Salviinae</taxon>
        <taxon>Salvia</taxon>
        <taxon>Salvia subgen. Calosphace</taxon>
    </lineage>
</organism>
<feature type="domain" description="Myb-like" evidence="2">
    <location>
        <begin position="513"/>
        <end position="581"/>
    </location>
</feature>
<evidence type="ECO:0000256" key="1">
    <source>
        <dbReference type="SAM" id="MobiDB-lite"/>
    </source>
</evidence>
<accession>A0ABD1I5K8</accession>
<feature type="compositionally biased region" description="Basic residues" evidence="1">
    <location>
        <begin position="264"/>
        <end position="275"/>
    </location>
</feature>
<feature type="compositionally biased region" description="Basic and acidic residues" evidence="1">
    <location>
        <begin position="49"/>
        <end position="61"/>
    </location>
</feature>
<feature type="compositionally biased region" description="Basic residues" evidence="1">
    <location>
        <begin position="62"/>
        <end position="71"/>
    </location>
</feature>
<sequence length="676" mass="77747">MDEEGPVDNVNQNNEERIRKKKKDKKTSTKSVVEAYTVDNVKAALTSENERVSELNKDHKGGKEKKKMKKNKGAETKACTKSGSRKSELNVVSGGNGGGLMIDKAERDGESSIGLALDNAERKRKRKEKDRNEIVETHDTGEVKRDASINWQEGENVSGKVSGKEVMKEKKKQKVKRNDSKVGEKDGEVIRGDSENCMVNATEIRNENKGKKKKKDDCFVVSRDTHNDNKSGKVGLSSKRQENVLYDVEDHTQSTNEDVDTMNNHKRKKKKKHKKKEDYKDDLPPAQQEYVDSSTNSLLNTIETQNNEAELTNKRMKNKSKLSENGSNVERDNEAEYAKKGKKRKSSLVVKGSDDTSPTKSNKKVRFSDQNEVFPLPPNSNTEEEEDGKDNLVRAKRFTPEEDEIVKGSVMKYIEEHELGDEGVKMILNSSKHPELKGCWKEIASSIPYRPYNAIYYRARILFMRSESRKWTQKEYDMILKYQEEHGNKWRALADELGKHTWHVKDTWRRIKLRDRKKGNWSQEEYQKLFDLVNTDLQLKLSEEKRSKHGMLRDNIAWTAISDELSTRAQASCCLKWYNQLTSPMVAQGVWADSDDYRLLSALYSLDATCMEDVGWDDLIDTRDGDVCRKRWNQMVLHLGHIGNKSFAEQVEVLAQRYCPHLLEARETWDSKPRVP</sequence>
<feature type="region of interest" description="Disordered" evidence="1">
    <location>
        <begin position="49"/>
        <end position="392"/>
    </location>
</feature>
<feature type="domain" description="Myb-like" evidence="2">
    <location>
        <begin position="583"/>
        <end position="636"/>
    </location>
</feature>
<dbReference type="PROSITE" id="PS50090">
    <property type="entry name" value="MYB_LIKE"/>
    <property type="match status" value="3"/>
</dbReference>
<name>A0ABD1I5K8_SALDI</name>